<organism evidence="1 2">
    <name type="scientific">Actinomadura vinacea</name>
    <dbReference type="NCBI Taxonomy" id="115336"/>
    <lineage>
        <taxon>Bacteria</taxon>
        <taxon>Bacillati</taxon>
        <taxon>Actinomycetota</taxon>
        <taxon>Actinomycetes</taxon>
        <taxon>Streptosporangiales</taxon>
        <taxon>Thermomonosporaceae</taxon>
        <taxon>Actinomadura</taxon>
    </lineage>
</organism>
<dbReference type="EMBL" id="BAAARW010000039">
    <property type="protein sequence ID" value="GAA2452936.1"/>
    <property type="molecule type" value="Genomic_DNA"/>
</dbReference>
<evidence type="ECO:0000313" key="2">
    <source>
        <dbReference type="Proteomes" id="UP001501231"/>
    </source>
</evidence>
<evidence type="ECO:0000313" key="1">
    <source>
        <dbReference type="EMBL" id="GAA2452936.1"/>
    </source>
</evidence>
<accession>A0ABN3KAB6</accession>
<proteinExistence type="predicted"/>
<comment type="caution">
    <text evidence="1">The sequence shown here is derived from an EMBL/GenBank/DDBJ whole genome shotgun (WGS) entry which is preliminary data.</text>
</comment>
<reference evidence="1 2" key="1">
    <citation type="journal article" date="2019" name="Int. J. Syst. Evol. Microbiol.">
        <title>The Global Catalogue of Microorganisms (GCM) 10K type strain sequencing project: providing services to taxonomists for standard genome sequencing and annotation.</title>
        <authorList>
            <consortium name="The Broad Institute Genomics Platform"/>
            <consortium name="The Broad Institute Genome Sequencing Center for Infectious Disease"/>
            <person name="Wu L."/>
            <person name="Ma J."/>
        </authorList>
    </citation>
    <scope>NUCLEOTIDE SEQUENCE [LARGE SCALE GENOMIC DNA]</scope>
    <source>
        <strain evidence="1 2">JCM 3325</strain>
    </source>
</reference>
<gene>
    <name evidence="1" type="ORF">GCM10010191_84240</name>
</gene>
<keyword evidence="2" id="KW-1185">Reference proteome</keyword>
<dbReference type="Proteomes" id="UP001501231">
    <property type="component" value="Unassembled WGS sequence"/>
</dbReference>
<protein>
    <recommendedName>
        <fullName evidence="3">Acetone carboxylase</fullName>
    </recommendedName>
</protein>
<name>A0ABN3KAB6_9ACTN</name>
<sequence>MTMLMSSKVMNAATRHTESACQRRRSVPVLSVRTELIMSGAGRRKPRPAGPGRGGLCQGERVTEELQCSAKGCRADAVWALRWNNPKIHTPERRKIWLACDEHRESLSAFLDRREFLRDVVPVDERDRP</sequence>
<evidence type="ECO:0008006" key="3">
    <source>
        <dbReference type="Google" id="ProtNLM"/>
    </source>
</evidence>